<name>A0A2H3ANT6_9AGAR</name>
<accession>A0A2H3ANT6</accession>
<evidence type="ECO:0000256" key="1">
    <source>
        <dbReference type="SAM" id="MobiDB-lite"/>
    </source>
</evidence>
<evidence type="ECO:0000313" key="3">
    <source>
        <dbReference type="EMBL" id="PBK60489.1"/>
    </source>
</evidence>
<keyword evidence="4" id="KW-1185">Reference proteome</keyword>
<evidence type="ECO:0000313" key="4">
    <source>
        <dbReference type="Proteomes" id="UP000218334"/>
    </source>
</evidence>
<feature type="transmembrane region" description="Helical" evidence="2">
    <location>
        <begin position="20"/>
        <end position="36"/>
    </location>
</feature>
<evidence type="ECO:0000256" key="2">
    <source>
        <dbReference type="SAM" id="Phobius"/>
    </source>
</evidence>
<protein>
    <submittedName>
        <fullName evidence="3">Uncharacterized protein</fullName>
    </submittedName>
</protein>
<dbReference type="Proteomes" id="UP000218334">
    <property type="component" value="Unassembled WGS sequence"/>
</dbReference>
<dbReference type="EMBL" id="KZ293486">
    <property type="protein sequence ID" value="PBK60489.1"/>
    <property type="molecule type" value="Genomic_DNA"/>
</dbReference>
<feature type="region of interest" description="Disordered" evidence="1">
    <location>
        <begin position="162"/>
        <end position="189"/>
    </location>
</feature>
<organism evidence="3 4">
    <name type="scientific">Armillaria solidipes</name>
    <dbReference type="NCBI Taxonomy" id="1076256"/>
    <lineage>
        <taxon>Eukaryota</taxon>
        <taxon>Fungi</taxon>
        <taxon>Dikarya</taxon>
        <taxon>Basidiomycota</taxon>
        <taxon>Agaricomycotina</taxon>
        <taxon>Agaricomycetes</taxon>
        <taxon>Agaricomycetidae</taxon>
        <taxon>Agaricales</taxon>
        <taxon>Marasmiineae</taxon>
        <taxon>Physalacriaceae</taxon>
        <taxon>Armillaria</taxon>
    </lineage>
</organism>
<keyword evidence="2" id="KW-0472">Membrane</keyword>
<sequence length="189" mass="22190">MYPYPSYHYFYRWHRRPSRLLWFVLGAGAATLFMKHREAARMNGRSYWGYCQRHPVNYGPVPPQSRIAQWREETENWKPSPPPAVPVGASVYEGNHTNGFREQEWDAEKEKMKAFGKQAQDAMTDMSEATLDSLLTTVTTLKQVRSGHFASAYPHHVQKLAQHRAQREQQEKLLEEEIEQHKKHPPRFV</sequence>
<reference evidence="4" key="1">
    <citation type="journal article" date="2017" name="Nat. Ecol. Evol.">
        <title>Genome expansion and lineage-specific genetic innovations in the forest pathogenic fungi Armillaria.</title>
        <authorList>
            <person name="Sipos G."/>
            <person name="Prasanna A.N."/>
            <person name="Walter M.C."/>
            <person name="O'Connor E."/>
            <person name="Balint B."/>
            <person name="Krizsan K."/>
            <person name="Kiss B."/>
            <person name="Hess J."/>
            <person name="Varga T."/>
            <person name="Slot J."/>
            <person name="Riley R."/>
            <person name="Boka B."/>
            <person name="Rigling D."/>
            <person name="Barry K."/>
            <person name="Lee J."/>
            <person name="Mihaltcheva S."/>
            <person name="LaButti K."/>
            <person name="Lipzen A."/>
            <person name="Waldron R."/>
            <person name="Moloney N.M."/>
            <person name="Sperisen C."/>
            <person name="Kredics L."/>
            <person name="Vagvoelgyi C."/>
            <person name="Patrignani A."/>
            <person name="Fitzpatrick D."/>
            <person name="Nagy I."/>
            <person name="Doyle S."/>
            <person name="Anderson J.B."/>
            <person name="Grigoriev I.V."/>
            <person name="Gueldener U."/>
            <person name="Muensterkoetter M."/>
            <person name="Nagy L.G."/>
        </authorList>
    </citation>
    <scope>NUCLEOTIDE SEQUENCE [LARGE SCALE GENOMIC DNA]</scope>
    <source>
        <strain evidence="4">28-4</strain>
    </source>
</reference>
<feature type="compositionally biased region" description="Basic and acidic residues" evidence="1">
    <location>
        <begin position="165"/>
        <end position="175"/>
    </location>
</feature>
<keyword evidence="2" id="KW-1133">Transmembrane helix</keyword>
<keyword evidence="2" id="KW-0812">Transmembrane</keyword>
<proteinExistence type="predicted"/>
<gene>
    <name evidence="3" type="ORF">ARMSODRAFT_966078</name>
</gene>
<dbReference type="AlphaFoldDB" id="A0A2H3ANT6"/>